<evidence type="ECO:0000313" key="2">
    <source>
        <dbReference type="EMBL" id="MBE1592499.1"/>
    </source>
</evidence>
<proteinExistence type="predicted"/>
<gene>
    <name evidence="2" type="ORF">H4W80_010757</name>
</gene>
<dbReference type="Proteomes" id="UP000633509">
    <property type="component" value="Unassembled WGS sequence"/>
</dbReference>
<comment type="caution">
    <text evidence="2">The sequence shown here is derived from an EMBL/GenBank/DDBJ whole genome shotgun (WGS) entry which is preliminary data.</text>
</comment>
<keyword evidence="3" id="KW-1185">Reference proteome</keyword>
<protein>
    <submittedName>
        <fullName evidence="2">ABC-type branched-subunit amino acid transport system ATPase component</fullName>
    </submittedName>
</protein>
<name>A0ABR9MIB1_9ACTN</name>
<evidence type="ECO:0000313" key="3">
    <source>
        <dbReference type="Proteomes" id="UP000633509"/>
    </source>
</evidence>
<evidence type="ECO:0000256" key="1">
    <source>
        <dbReference type="SAM" id="MobiDB-lite"/>
    </source>
</evidence>
<organism evidence="2 3">
    <name type="scientific">Nonomuraea angiospora</name>
    <dbReference type="NCBI Taxonomy" id="46172"/>
    <lineage>
        <taxon>Bacteria</taxon>
        <taxon>Bacillati</taxon>
        <taxon>Actinomycetota</taxon>
        <taxon>Actinomycetes</taxon>
        <taxon>Streptosporangiales</taxon>
        <taxon>Streptosporangiaceae</taxon>
        <taxon>Nonomuraea</taxon>
    </lineage>
</organism>
<reference evidence="2 3" key="1">
    <citation type="submission" date="2020-10" db="EMBL/GenBank/DDBJ databases">
        <title>Sequencing the genomes of 1000 actinobacteria strains.</title>
        <authorList>
            <person name="Klenk H.-P."/>
        </authorList>
    </citation>
    <scope>NUCLEOTIDE SEQUENCE [LARGE SCALE GENOMIC DNA]</scope>
    <source>
        <strain evidence="2 3">DSM 43173</strain>
    </source>
</reference>
<dbReference type="EMBL" id="JADBEK010000001">
    <property type="protein sequence ID" value="MBE1592499.1"/>
    <property type="molecule type" value="Genomic_DNA"/>
</dbReference>
<sequence length="45" mass="4959">MIEVRELTKRYGGVTAVRELSFTVRRPSTAGPTPNTPIRSGRSGR</sequence>
<dbReference type="RefSeq" id="WP_192792022.1">
    <property type="nucleotide sequence ID" value="NZ_JADBEK010000001.1"/>
</dbReference>
<accession>A0ABR9MIB1</accession>
<feature type="region of interest" description="Disordered" evidence="1">
    <location>
        <begin position="25"/>
        <end position="45"/>
    </location>
</feature>